<reference evidence="2 3" key="1">
    <citation type="submission" date="2016-03" db="EMBL/GenBank/DDBJ databases">
        <title>Niastella vici sp. nov., isolated from farmland soil.</title>
        <authorList>
            <person name="Chen L."/>
            <person name="Wang D."/>
            <person name="Yang S."/>
            <person name="Wang G."/>
        </authorList>
    </citation>
    <scope>NUCLEOTIDE SEQUENCE [LARGE SCALE GENOMIC DNA]</scope>
    <source>
        <strain evidence="2 3">DJ57</strain>
    </source>
</reference>
<dbReference type="AlphaFoldDB" id="A0A1V9FM38"/>
<keyword evidence="1" id="KW-1133">Transmembrane helix</keyword>
<dbReference type="OrthoDB" id="853672at2"/>
<keyword evidence="3" id="KW-1185">Reference proteome</keyword>
<evidence type="ECO:0000313" key="2">
    <source>
        <dbReference type="EMBL" id="OQP59402.1"/>
    </source>
</evidence>
<feature type="transmembrane region" description="Helical" evidence="1">
    <location>
        <begin position="83"/>
        <end position="103"/>
    </location>
</feature>
<dbReference type="Proteomes" id="UP000192796">
    <property type="component" value="Unassembled WGS sequence"/>
</dbReference>
<gene>
    <name evidence="2" type="ORF">A3860_37735</name>
</gene>
<proteinExistence type="predicted"/>
<name>A0A1V9FM38_9BACT</name>
<protein>
    <recommendedName>
        <fullName evidence="4">DUF2231 domain-containing protein</fullName>
    </recommendedName>
</protein>
<evidence type="ECO:0000313" key="3">
    <source>
        <dbReference type="Proteomes" id="UP000192796"/>
    </source>
</evidence>
<accession>A0A1V9FM38</accession>
<keyword evidence="1" id="KW-0812">Transmembrane</keyword>
<dbReference type="RefSeq" id="WP_081154763.1">
    <property type="nucleotide sequence ID" value="NZ_LVYD01000081.1"/>
</dbReference>
<sequence length="162" mass="17422">MSQTHLHLIVTHLPVFGSILGVLVLGYGLWVKSNQTKSAAYFLFIISAIGASISYLTGEGAEDTVEKLQGVSKTMIERHEDSAIYVLISFIVLGVISMTALVANRYKPSLIRPTSIIILVLSLLSFGLATRTGYLGGRIRHTEISTGAVQNNTGGEGKQTDD</sequence>
<comment type="caution">
    <text evidence="2">The sequence shown here is derived from an EMBL/GenBank/DDBJ whole genome shotgun (WGS) entry which is preliminary data.</text>
</comment>
<dbReference type="STRING" id="1703345.A3860_37735"/>
<feature type="transmembrane region" description="Helical" evidence="1">
    <location>
        <begin position="6"/>
        <end position="27"/>
    </location>
</feature>
<organism evidence="2 3">
    <name type="scientific">Niastella vici</name>
    <dbReference type="NCBI Taxonomy" id="1703345"/>
    <lineage>
        <taxon>Bacteria</taxon>
        <taxon>Pseudomonadati</taxon>
        <taxon>Bacteroidota</taxon>
        <taxon>Chitinophagia</taxon>
        <taxon>Chitinophagales</taxon>
        <taxon>Chitinophagaceae</taxon>
        <taxon>Niastella</taxon>
    </lineage>
</organism>
<keyword evidence="1" id="KW-0472">Membrane</keyword>
<dbReference type="EMBL" id="LVYD01000081">
    <property type="protein sequence ID" value="OQP59402.1"/>
    <property type="molecule type" value="Genomic_DNA"/>
</dbReference>
<evidence type="ECO:0000256" key="1">
    <source>
        <dbReference type="SAM" id="Phobius"/>
    </source>
</evidence>
<feature type="transmembrane region" description="Helical" evidence="1">
    <location>
        <begin position="110"/>
        <end position="129"/>
    </location>
</feature>
<evidence type="ECO:0008006" key="4">
    <source>
        <dbReference type="Google" id="ProtNLM"/>
    </source>
</evidence>
<feature type="transmembrane region" description="Helical" evidence="1">
    <location>
        <begin position="39"/>
        <end position="58"/>
    </location>
</feature>